<feature type="region of interest" description="Disordered" evidence="1">
    <location>
        <begin position="1"/>
        <end position="78"/>
    </location>
</feature>
<accession>A0A8H5C2L3</accession>
<protein>
    <submittedName>
        <fullName evidence="2">Uncharacterized protein</fullName>
    </submittedName>
</protein>
<dbReference type="Proteomes" id="UP000559256">
    <property type="component" value="Unassembled WGS sequence"/>
</dbReference>
<gene>
    <name evidence="2" type="ORF">D9758_018635</name>
</gene>
<dbReference type="SUPFAM" id="SSF55658">
    <property type="entry name" value="L9 N-domain-like"/>
    <property type="match status" value="1"/>
</dbReference>
<feature type="compositionally biased region" description="Polar residues" evidence="1">
    <location>
        <begin position="1"/>
        <end position="17"/>
    </location>
</feature>
<reference evidence="2 3" key="1">
    <citation type="journal article" date="2020" name="ISME J.">
        <title>Uncovering the hidden diversity of litter-decomposition mechanisms in mushroom-forming fungi.</title>
        <authorList>
            <person name="Floudas D."/>
            <person name="Bentzer J."/>
            <person name="Ahren D."/>
            <person name="Johansson T."/>
            <person name="Persson P."/>
            <person name="Tunlid A."/>
        </authorList>
    </citation>
    <scope>NUCLEOTIDE SEQUENCE [LARGE SCALE GENOMIC DNA]</scope>
    <source>
        <strain evidence="2 3">CBS 291.85</strain>
    </source>
</reference>
<comment type="caution">
    <text evidence="2">The sequence shown here is derived from an EMBL/GenBank/DDBJ whole genome shotgun (WGS) entry which is preliminary data.</text>
</comment>
<dbReference type="InterPro" id="IPR009027">
    <property type="entry name" value="Ribosomal_bL9/RNase_H1_N"/>
</dbReference>
<keyword evidence="3" id="KW-1185">Reference proteome</keyword>
<evidence type="ECO:0000256" key="1">
    <source>
        <dbReference type="SAM" id="MobiDB-lite"/>
    </source>
</evidence>
<name>A0A8H5C2L3_9AGAR</name>
<sequence length="285" mass="31661">MTNTSTRLIITTPSVNNPAPGRPAERKKDKPMPLWDSDSDDEDPVPRKPAPHKQASDNEWKEGKQIPLWDSDSDNDPEIKEDVYEHKPAAHLEMGKESQDAASILMYRAWSKVPSISDLASSWPNDDQNIPVFAVTRGWWVGIFVSWKTTQHFVSYVYRPMYKKCPSLTTAIEWWTQCLNEKDEELCPKVLERLMTAPPCPIIPQTAMWAGDSLIVESSEGLDVGSHSGLAKLTPACGPATSGLYSVPTLAPTTPRSTRTADFSTPAAQVPVTPRSSRILIHILL</sequence>
<proteinExistence type="predicted"/>
<feature type="compositionally biased region" description="Basic and acidic residues" evidence="1">
    <location>
        <begin position="54"/>
        <end position="64"/>
    </location>
</feature>
<organism evidence="2 3">
    <name type="scientific">Tetrapyrgos nigripes</name>
    <dbReference type="NCBI Taxonomy" id="182062"/>
    <lineage>
        <taxon>Eukaryota</taxon>
        <taxon>Fungi</taxon>
        <taxon>Dikarya</taxon>
        <taxon>Basidiomycota</taxon>
        <taxon>Agaricomycotina</taxon>
        <taxon>Agaricomycetes</taxon>
        <taxon>Agaricomycetidae</taxon>
        <taxon>Agaricales</taxon>
        <taxon>Marasmiineae</taxon>
        <taxon>Marasmiaceae</taxon>
        <taxon>Tetrapyrgos</taxon>
    </lineage>
</organism>
<dbReference type="EMBL" id="JAACJM010000274">
    <property type="protein sequence ID" value="KAF5334010.1"/>
    <property type="molecule type" value="Genomic_DNA"/>
</dbReference>
<dbReference type="AlphaFoldDB" id="A0A8H5C2L3"/>
<evidence type="ECO:0000313" key="3">
    <source>
        <dbReference type="Proteomes" id="UP000559256"/>
    </source>
</evidence>
<evidence type="ECO:0000313" key="2">
    <source>
        <dbReference type="EMBL" id="KAF5334010.1"/>
    </source>
</evidence>